<evidence type="ECO:0000256" key="7">
    <source>
        <dbReference type="ARBA" id="ARBA00023125"/>
    </source>
</evidence>
<keyword evidence="3" id="KW-1188">Viral release from host cell</keyword>
<dbReference type="GO" id="GO:0044423">
    <property type="term" value="C:virion component"/>
    <property type="evidence" value="ECO:0007669"/>
    <property type="project" value="UniProtKB-KW"/>
</dbReference>
<keyword evidence="6" id="KW-0118">Viral capsid assembly</keyword>
<keyword evidence="9" id="KW-1185">Reference proteome</keyword>
<name>A0A348FKG5_9ADEN</name>
<protein>
    <submittedName>
        <fullName evidence="8">V</fullName>
    </submittedName>
</protein>
<dbReference type="Proteomes" id="UP000317189">
    <property type="component" value="Segment"/>
</dbReference>
<keyword evidence="4" id="KW-0946">Virion</keyword>
<dbReference type="Pfam" id="PF03910">
    <property type="entry name" value="Adeno_PV"/>
    <property type="match status" value="3"/>
</dbReference>
<evidence type="ECO:0000256" key="1">
    <source>
        <dbReference type="ARBA" id="ARBA00008293"/>
    </source>
</evidence>
<evidence type="ECO:0000256" key="3">
    <source>
        <dbReference type="ARBA" id="ARBA00022612"/>
    </source>
</evidence>
<dbReference type="InterPro" id="IPR005608">
    <property type="entry name" value="Adeno_V"/>
</dbReference>
<dbReference type="RefSeq" id="YP_010790717.1">
    <property type="nucleotide sequence ID" value="NC_075453.1"/>
</dbReference>
<dbReference type="KEGG" id="vg:80528127"/>
<reference evidence="8 9" key="1">
    <citation type="journal article" date="2017" name="Viruses">
        <title>Characterization of a Novel Bat Adenovirus Isolated from Straw-Colored Fruit Bat (Eidolon helvum).</title>
        <authorList>
            <person name="Ogawa H."/>
            <person name="Kajihara M."/>
            <person name="Nao N."/>
            <person name="Shigeno A."/>
            <person name="Fujikura D."/>
            <person name="Hang'ombe B.M."/>
            <person name="Mweene A.S."/>
            <person name="Mutemwa A."/>
            <person name="Squarre D."/>
            <person name="Yamada M."/>
            <person name="Higashi H."/>
            <person name="Sawa H."/>
            <person name="Takada A."/>
        </authorList>
    </citation>
    <scope>NUCLEOTIDE SEQUENCE [LARGE SCALE GENOMIC DNA]</scope>
    <source>
        <strain evidence="8">06-106</strain>
    </source>
</reference>
<organism evidence="8 9">
    <name type="scientific">Eidolon helvum adenovirus</name>
    <dbReference type="NCBI Taxonomy" id="2039267"/>
    <lineage>
        <taxon>Viruses</taxon>
        <taxon>Varidnaviria</taxon>
        <taxon>Bamfordvirae</taxon>
        <taxon>Preplasmiviricota</taxon>
        <taxon>Polisuviricotina</taxon>
        <taxon>Pharingeaviricetes</taxon>
        <taxon>Rowavirales</taxon>
        <taxon>Adenoviridae</taxon>
        <taxon>Mastadenovirus</taxon>
    </lineage>
</organism>
<proteinExistence type="inferred from homology"/>
<accession>A0A348FKG5</accession>
<dbReference type="GO" id="GO:0003677">
    <property type="term" value="F:DNA binding"/>
    <property type="evidence" value="ECO:0007669"/>
    <property type="project" value="UniProtKB-KW"/>
</dbReference>
<keyword evidence="5" id="KW-0426">Late protein</keyword>
<evidence type="ECO:0000256" key="4">
    <source>
        <dbReference type="ARBA" id="ARBA00022844"/>
    </source>
</evidence>
<evidence type="ECO:0000256" key="5">
    <source>
        <dbReference type="ARBA" id="ARBA00022921"/>
    </source>
</evidence>
<evidence type="ECO:0000313" key="8">
    <source>
        <dbReference type="EMBL" id="BBF72832.1"/>
    </source>
</evidence>
<dbReference type="EMBL" id="AP018374">
    <property type="protein sequence ID" value="BBF72832.1"/>
    <property type="molecule type" value="Genomic_DNA"/>
</dbReference>
<keyword evidence="2" id="KW-1048">Host nucleus</keyword>
<comment type="similarity">
    <text evidence="1">Belongs to the adenoviridae core-capsid bridging protein family.</text>
</comment>
<keyword evidence="7" id="KW-0238">DNA-binding</keyword>
<evidence type="ECO:0000256" key="6">
    <source>
        <dbReference type="ARBA" id="ARBA00022950"/>
    </source>
</evidence>
<evidence type="ECO:0000313" key="9">
    <source>
        <dbReference type="Proteomes" id="UP000317189"/>
    </source>
</evidence>
<sequence>MSSRKIKEEMLEVIAPDIYKTKKFKSIKKKERDVKTKKKKSSSSDVEEVMYIPPPRNYRWTGRKVTKVARPGVVVTYTPGQRTGVTSKRPYDEVYADTDILEQAELKTGEFAYGKKPKNFETIIESKPPSFLKERSSVIKKAEYKPYIKPEPDVKFRDFKKVIKKEEVMPIIKKEDIIPIVKKEQYIPIVKKEQFVPIIKSEPMILKDKVSVIKKAEYKPYMKPEPGVKFREFKSKVKKTKDDDDVIEVGSFPSGRKYQWKGRKVTKVARPGVVITYTPNERSGPAIKRSADEIFTDTDILDQAERRENEFAYGKRQKIPIKRRRPTTDLPIIKKPKKEIKIEIKRPIKTDIDMDEVIETKIEPKIEPKVEPMEIKTSIKRSLDDSISIGKKRKMETFVPLSTHNPTPHLQPVTEQKIIPMFPENSSVQATGQVLASTRPIKKARSRKSEANLKVDLPINTSAGPAVVKTDVSVLPIEPVAPGVGVRTIDISIPEKMEIVQDQKPTSIAFSTPVPKVLKEVALTTSAPVVRTAPLQTAVVQSFKPMKLISAPPISSYTITEPKYVSKTITQVVKTPKTIAEKKTVSRRKYPPANKIIPVVRYHPSIKMPTAYKKKIIPKVRYHPSIIMP</sequence>
<dbReference type="GeneID" id="80528127"/>
<evidence type="ECO:0000256" key="2">
    <source>
        <dbReference type="ARBA" id="ARBA00022562"/>
    </source>
</evidence>